<dbReference type="InterPro" id="IPR036652">
    <property type="entry name" value="YjeF_N_dom_sf"/>
</dbReference>
<gene>
    <name evidence="17" type="primary">nnrD</name>
    <name evidence="18" type="synonym">nnrE</name>
    <name evidence="22" type="ORF">AVT10_01020</name>
</gene>
<comment type="caution">
    <text evidence="18">Lacks conserved residue(s) required for the propagation of feature annotation.</text>
</comment>
<evidence type="ECO:0000256" key="8">
    <source>
        <dbReference type="ARBA" id="ARBA00022857"/>
    </source>
</evidence>
<evidence type="ECO:0000256" key="7">
    <source>
        <dbReference type="ARBA" id="ARBA00022840"/>
    </source>
</evidence>
<reference evidence="23" key="1">
    <citation type="submission" date="2016-01" db="EMBL/GenBank/DDBJ databases">
        <title>Draft genome of Chromobacterium sp. F49.</title>
        <authorList>
            <person name="Hong K.W."/>
        </authorList>
    </citation>
    <scope>NUCLEOTIDE SEQUENCE [LARGE SCALE GENOMIC DNA]</scope>
    <source>
        <strain evidence="23">CN3</strain>
    </source>
</reference>
<proteinExistence type="inferred from homology"/>
<dbReference type="Pfam" id="PF01256">
    <property type="entry name" value="Carb_kinase"/>
    <property type="match status" value="1"/>
</dbReference>
<comment type="subunit">
    <text evidence="17">Homotetramer.</text>
</comment>
<dbReference type="CDD" id="cd01171">
    <property type="entry name" value="YXKO-related"/>
    <property type="match status" value="1"/>
</dbReference>
<dbReference type="HAMAP" id="MF_01966">
    <property type="entry name" value="NADHX_epimerase"/>
    <property type="match status" value="1"/>
</dbReference>
<comment type="catalytic activity">
    <reaction evidence="15 17 19">
        <text>(6S)-NADHX + ADP = AMP + phosphate + NADH + H(+)</text>
        <dbReference type="Rhea" id="RHEA:32223"/>
        <dbReference type="ChEBI" id="CHEBI:15378"/>
        <dbReference type="ChEBI" id="CHEBI:43474"/>
        <dbReference type="ChEBI" id="CHEBI:57945"/>
        <dbReference type="ChEBI" id="CHEBI:64074"/>
        <dbReference type="ChEBI" id="CHEBI:456215"/>
        <dbReference type="ChEBI" id="CHEBI:456216"/>
        <dbReference type="EC" id="4.2.1.136"/>
    </reaction>
</comment>
<feature type="binding site" evidence="17">
    <location>
        <position position="395"/>
    </location>
    <ligand>
        <name>AMP</name>
        <dbReference type="ChEBI" id="CHEBI:456215"/>
    </ligand>
</feature>
<comment type="similarity">
    <text evidence="3 19">In the N-terminal section; belongs to the NnrE/AIBP family.</text>
</comment>
<dbReference type="PROSITE" id="PS01050">
    <property type="entry name" value="YJEF_C_2"/>
    <property type="match status" value="1"/>
</dbReference>
<feature type="binding site" evidence="18">
    <location>
        <begin position="108"/>
        <end position="114"/>
    </location>
    <ligand>
        <name>(6S)-NADPHX</name>
        <dbReference type="ChEBI" id="CHEBI:64076"/>
    </ligand>
</feature>
<dbReference type="EMBL" id="LQQO01000001">
    <property type="protein sequence ID" value="KZE18974.1"/>
    <property type="molecule type" value="Genomic_DNA"/>
</dbReference>
<comment type="function">
    <text evidence="17">Catalyzes the dehydration of the S-form of NAD(P)HX at the expense of ADP, which is converted to AMP. Together with NAD(P)HX epimerase, which catalyzes the epimerization of the S- and R-forms, the enzyme allows the repair of both epimers of NAD(P)HX, a damaged form of NAD(P)H that is a result of enzymatic or heat-dependent hydration.</text>
</comment>
<dbReference type="EC" id="5.1.99.6" evidence="19"/>
<evidence type="ECO:0000256" key="16">
    <source>
        <dbReference type="ARBA" id="ARBA00049209"/>
    </source>
</evidence>
<comment type="catalytic activity">
    <reaction evidence="16 17 19">
        <text>(6S)-NADPHX + ADP = AMP + phosphate + NADPH + H(+)</text>
        <dbReference type="Rhea" id="RHEA:32235"/>
        <dbReference type="ChEBI" id="CHEBI:15378"/>
        <dbReference type="ChEBI" id="CHEBI:43474"/>
        <dbReference type="ChEBI" id="CHEBI:57783"/>
        <dbReference type="ChEBI" id="CHEBI:64076"/>
        <dbReference type="ChEBI" id="CHEBI:456215"/>
        <dbReference type="ChEBI" id="CHEBI:456216"/>
        <dbReference type="EC" id="4.2.1.136"/>
    </reaction>
</comment>
<comment type="cofactor">
    <cofactor evidence="18 19">
        <name>K(+)</name>
        <dbReference type="ChEBI" id="CHEBI:29103"/>
    </cofactor>
    <text evidence="18 19">Binds 1 potassium ion per subunit.</text>
</comment>
<comment type="catalytic activity">
    <reaction evidence="1 18 19">
        <text>(6R)-NADHX = (6S)-NADHX</text>
        <dbReference type="Rhea" id="RHEA:32215"/>
        <dbReference type="ChEBI" id="CHEBI:64074"/>
        <dbReference type="ChEBI" id="CHEBI:64075"/>
        <dbReference type="EC" id="5.1.99.6"/>
    </reaction>
</comment>
<comment type="caution">
    <text evidence="22">The sequence shown here is derived from an EMBL/GenBank/DDBJ whole genome shotgun (WGS) entry which is preliminary data.</text>
</comment>
<evidence type="ECO:0000256" key="11">
    <source>
        <dbReference type="ARBA" id="ARBA00023235"/>
    </source>
</evidence>
<dbReference type="EC" id="4.2.1.136" evidence="19"/>
<dbReference type="PANTHER" id="PTHR12592:SF0">
    <property type="entry name" value="ATP-DEPENDENT (S)-NAD(P)H-HYDRATE DEHYDRATASE"/>
    <property type="match status" value="1"/>
</dbReference>
<organism evidence="22 23">
    <name type="scientific">Sphingomonas hankookensis</name>
    <dbReference type="NCBI Taxonomy" id="563996"/>
    <lineage>
        <taxon>Bacteria</taxon>
        <taxon>Pseudomonadati</taxon>
        <taxon>Pseudomonadota</taxon>
        <taxon>Alphaproteobacteria</taxon>
        <taxon>Sphingomonadales</taxon>
        <taxon>Sphingomonadaceae</taxon>
        <taxon>Sphingomonas</taxon>
    </lineage>
</organism>
<keyword evidence="13" id="KW-0511">Multifunctional enzyme</keyword>
<keyword evidence="9 18" id="KW-0630">Potassium</keyword>
<evidence type="ECO:0000256" key="1">
    <source>
        <dbReference type="ARBA" id="ARBA00000013"/>
    </source>
</evidence>
<comment type="function">
    <text evidence="14 19">Bifunctional enzyme that catalyzes the epimerization of the S- and R-forms of NAD(P)HX and the dehydration of the S-form of NAD(P)HX at the expense of ADP, which is converted to AMP. This allows the repair of both epimers of NAD(P)HX, a damaged form of NAD(P)H that is a result of enzymatic or heat-dependent hydration.</text>
</comment>
<keyword evidence="12 17" id="KW-0456">Lyase</keyword>
<evidence type="ECO:0000259" key="21">
    <source>
        <dbReference type="PROSITE" id="PS51385"/>
    </source>
</evidence>
<evidence type="ECO:0000256" key="13">
    <source>
        <dbReference type="ARBA" id="ARBA00023268"/>
    </source>
</evidence>
<evidence type="ECO:0000256" key="12">
    <source>
        <dbReference type="ARBA" id="ARBA00023239"/>
    </source>
</evidence>
<feature type="binding site" evidence="17">
    <location>
        <position position="282"/>
    </location>
    <ligand>
        <name>(6S)-NADPHX</name>
        <dbReference type="ChEBI" id="CHEBI:64076"/>
    </ligand>
</feature>
<comment type="cofactor">
    <cofactor evidence="17">
        <name>Mg(2+)</name>
        <dbReference type="ChEBI" id="CHEBI:18420"/>
    </cofactor>
</comment>
<dbReference type="HAMAP" id="MF_01965">
    <property type="entry name" value="NADHX_dehydratase"/>
    <property type="match status" value="1"/>
</dbReference>
<feature type="domain" description="YjeF N-terminal" evidence="21">
    <location>
        <begin position="1"/>
        <end position="193"/>
    </location>
</feature>
<dbReference type="InterPro" id="IPR029056">
    <property type="entry name" value="Ribokinase-like"/>
</dbReference>
<dbReference type="PROSITE" id="PS51383">
    <property type="entry name" value="YJEF_C_3"/>
    <property type="match status" value="1"/>
</dbReference>
<name>A0ABR5YH20_9SPHN</name>
<comment type="similarity">
    <text evidence="17">Belongs to the NnrD/CARKD family.</text>
</comment>
<protein>
    <recommendedName>
        <fullName evidence="19">Bifunctional NAD(P)H-hydrate repair enzyme</fullName>
    </recommendedName>
    <alternativeName>
        <fullName evidence="19">Nicotinamide nucleotide repair protein</fullName>
    </alternativeName>
    <domain>
        <recommendedName>
            <fullName evidence="19">ADP-dependent (S)-NAD(P)H-hydrate dehydratase</fullName>
            <ecNumber evidence="19">4.2.1.136</ecNumber>
        </recommendedName>
        <alternativeName>
            <fullName evidence="19">ADP-dependent NAD(P)HX dehydratase</fullName>
        </alternativeName>
    </domain>
    <domain>
        <recommendedName>
            <fullName evidence="19">NAD(P)H-hydrate epimerase</fullName>
            <ecNumber evidence="19">5.1.99.6</ecNumber>
        </recommendedName>
    </domain>
</protein>
<dbReference type="InterPro" id="IPR004443">
    <property type="entry name" value="YjeF_N_dom"/>
</dbReference>
<feature type="binding site" evidence="18">
    <location>
        <position position="104"/>
    </location>
    <ligand>
        <name>K(+)</name>
        <dbReference type="ChEBI" id="CHEBI:29103"/>
    </ligand>
</feature>
<keyword evidence="8 17" id="KW-0521">NADP</keyword>
<feature type="binding site" evidence="18">
    <location>
        <position position="48"/>
    </location>
    <ligand>
        <name>K(+)</name>
        <dbReference type="ChEBI" id="CHEBI:29103"/>
    </ligand>
</feature>
<accession>A0ABR5YH20</accession>
<dbReference type="SUPFAM" id="SSF64153">
    <property type="entry name" value="YjeF N-terminal domain-like"/>
    <property type="match status" value="1"/>
</dbReference>
<evidence type="ECO:0000256" key="14">
    <source>
        <dbReference type="ARBA" id="ARBA00025153"/>
    </source>
</evidence>
<sequence length="449" mass="45449">MRAAEDAAFASGIAQDALMDRAGLAVAREVRRLALGRSVLVLAGGGNNGGDAFVCARYLRQWGIDVAVAALPGHTEGAAARMRAAWGDAITDLTEATPRPVVVDGLFGIGLSRPLAPDLAGQLARLTRDTFVIAIDLPSGIDADAGQSFDGAAHADCTIALGALKPAHVTGPDAARMGHVLLADLGITLPDAARTIARPVIAPPARDAHKYSRGLVTVLAGAMPGAARLAAHAALTAGAGYVILAGDDAGIGGPDALVRRPLDDPHSLLADERLAAVLVGPGLGRGDAAGRLIDAALACVAPLVIDGDAISLLGEAGVERIATRSAPTFLTPHGGEFDRMFGNGNGNKIDRTAQAALQARATIVHKGPDTVIASPDGTVTVSPHALSWLSTAGTGDVLAGILAARLRSGGDRAAAEAVWLHSRAARLAGPAFVADTLVDHLGQAIAECR</sequence>
<feature type="binding site" evidence="17">
    <location>
        <begin position="366"/>
        <end position="370"/>
    </location>
    <ligand>
        <name>AMP</name>
        <dbReference type="ChEBI" id="CHEBI:456215"/>
    </ligand>
</feature>
<keyword evidence="7 17" id="KW-0067">ATP-binding</keyword>
<comment type="similarity">
    <text evidence="4 19">In the C-terminal section; belongs to the NnrD/CARKD family.</text>
</comment>
<evidence type="ECO:0000256" key="15">
    <source>
        <dbReference type="ARBA" id="ARBA00048238"/>
    </source>
</evidence>
<dbReference type="SUPFAM" id="SSF53613">
    <property type="entry name" value="Ribokinase-like"/>
    <property type="match status" value="1"/>
</dbReference>
<comment type="function">
    <text evidence="18">Catalyzes the epimerization of the S- and R-forms of NAD(P)HX, a damaged form of NAD(P)H that is a result of enzymatic or heat-dependent hydration. This is a prerequisite for the S-specific NAD(P)H-hydrate dehydratase to allow the repair of both epimers of NAD(P)HX.</text>
</comment>
<dbReference type="Gene3D" id="3.40.1190.20">
    <property type="match status" value="1"/>
</dbReference>
<evidence type="ECO:0000256" key="10">
    <source>
        <dbReference type="ARBA" id="ARBA00023027"/>
    </source>
</evidence>
<evidence type="ECO:0000313" key="23">
    <source>
        <dbReference type="Proteomes" id="UP000076609"/>
    </source>
</evidence>
<dbReference type="InterPro" id="IPR000631">
    <property type="entry name" value="CARKD"/>
</dbReference>
<dbReference type="InterPro" id="IPR017953">
    <property type="entry name" value="Carbohydrate_kinase_pred_CS"/>
</dbReference>
<keyword evidence="23" id="KW-1185">Reference proteome</keyword>
<feature type="binding site" evidence="18">
    <location>
        <position position="139"/>
    </location>
    <ligand>
        <name>K(+)</name>
        <dbReference type="ChEBI" id="CHEBI:29103"/>
    </ligand>
</feature>
<evidence type="ECO:0000256" key="6">
    <source>
        <dbReference type="ARBA" id="ARBA00022741"/>
    </source>
</evidence>
<evidence type="ECO:0000256" key="18">
    <source>
        <dbReference type="HAMAP-Rule" id="MF_01966"/>
    </source>
</evidence>
<dbReference type="NCBIfam" id="TIGR00196">
    <property type="entry name" value="yjeF_cterm"/>
    <property type="match status" value="1"/>
</dbReference>
<feature type="binding site" evidence="18">
    <location>
        <begin position="47"/>
        <end position="51"/>
    </location>
    <ligand>
        <name>(6S)-NADPHX</name>
        <dbReference type="ChEBI" id="CHEBI:64076"/>
    </ligand>
</feature>
<comment type="similarity">
    <text evidence="18">Belongs to the NnrE/AIBP family.</text>
</comment>
<dbReference type="PANTHER" id="PTHR12592">
    <property type="entry name" value="ATP-DEPENDENT (S)-NAD(P)H-HYDRATE DEHYDRATASE FAMILY MEMBER"/>
    <property type="match status" value="1"/>
</dbReference>
<dbReference type="Pfam" id="PF03853">
    <property type="entry name" value="YjeF_N"/>
    <property type="match status" value="1"/>
</dbReference>
<evidence type="ECO:0000259" key="20">
    <source>
        <dbReference type="PROSITE" id="PS51383"/>
    </source>
</evidence>
<keyword evidence="11 18" id="KW-0413">Isomerase</keyword>
<evidence type="ECO:0000313" key="22">
    <source>
        <dbReference type="EMBL" id="KZE18974.1"/>
    </source>
</evidence>
<dbReference type="NCBIfam" id="TIGR00197">
    <property type="entry name" value="yjeF_nterm"/>
    <property type="match status" value="1"/>
</dbReference>
<evidence type="ECO:0000256" key="19">
    <source>
        <dbReference type="PIRNR" id="PIRNR017184"/>
    </source>
</evidence>
<feature type="binding site" evidence="18">
    <location>
        <position position="136"/>
    </location>
    <ligand>
        <name>(6S)-NADPHX</name>
        <dbReference type="ChEBI" id="CHEBI:64076"/>
    </ligand>
</feature>
<feature type="domain" description="YjeF C-terminal" evidence="20">
    <location>
        <begin position="193"/>
        <end position="448"/>
    </location>
</feature>
<evidence type="ECO:0000256" key="3">
    <source>
        <dbReference type="ARBA" id="ARBA00006001"/>
    </source>
</evidence>
<dbReference type="Gene3D" id="3.40.50.10260">
    <property type="entry name" value="YjeF N-terminal domain"/>
    <property type="match status" value="1"/>
</dbReference>
<evidence type="ECO:0000256" key="4">
    <source>
        <dbReference type="ARBA" id="ARBA00009524"/>
    </source>
</evidence>
<dbReference type="PROSITE" id="PS51385">
    <property type="entry name" value="YJEF_N"/>
    <property type="match status" value="1"/>
</dbReference>
<feature type="binding site" evidence="17">
    <location>
        <position position="226"/>
    </location>
    <ligand>
        <name>(6S)-NADPHX</name>
        <dbReference type="ChEBI" id="CHEBI:64076"/>
    </ligand>
</feature>
<keyword evidence="10 17" id="KW-0520">NAD</keyword>
<dbReference type="PIRSF" id="PIRSF017184">
    <property type="entry name" value="Nnr"/>
    <property type="match status" value="1"/>
</dbReference>
<feature type="binding site" evidence="17">
    <location>
        <position position="396"/>
    </location>
    <ligand>
        <name>(6S)-NADPHX</name>
        <dbReference type="ChEBI" id="CHEBI:64076"/>
    </ligand>
</feature>
<comment type="catalytic activity">
    <reaction evidence="2 18 19">
        <text>(6R)-NADPHX = (6S)-NADPHX</text>
        <dbReference type="Rhea" id="RHEA:32227"/>
        <dbReference type="ChEBI" id="CHEBI:64076"/>
        <dbReference type="ChEBI" id="CHEBI:64077"/>
        <dbReference type="EC" id="5.1.99.6"/>
    </reaction>
</comment>
<evidence type="ECO:0000256" key="5">
    <source>
        <dbReference type="ARBA" id="ARBA00022723"/>
    </source>
</evidence>
<keyword evidence="5 18" id="KW-0479">Metal-binding</keyword>
<keyword evidence="6 17" id="KW-0547">Nucleotide-binding</keyword>
<evidence type="ECO:0000256" key="17">
    <source>
        <dbReference type="HAMAP-Rule" id="MF_01965"/>
    </source>
</evidence>
<feature type="binding site" evidence="17">
    <location>
        <position position="333"/>
    </location>
    <ligand>
        <name>(6S)-NADPHX</name>
        <dbReference type="ChEBI" id="CHEBI:64076"/>
    </ligand>
</feature>
<evidence type="ECO:0000256" key="9">
    <source>
        <dbReference type="ARBA" id="ARBA00022958"/>
    </source>
</evidence>
<dbReference type="InterPro" id="IPR030677">
    <property type="entry name" value="Nnr"/>
</dbReference>
<evidence type="ECO:0000256" key="2">
    <source>
        <dbReference type="ARBA" id="ARBA00000909"/>
    </source>
</evidence>
<dbReference type="Proteomes" id="UP000076609">
    <property type="component" value="Unassembled WGS sequence"/>
</dbReference>